<organism evidence="1 2">
    <name type="scientific">Calocera viscosa (strain TUFC12733)</name>
    <dbReference type="NCBI Taxonomy" id="1330018"/>
    <lineage>
        <taxon>Eukaryota</taxon>
        <taxon>Fungi</taxon>
        <taxon>Dikarya</taxon>
        <taxon>Basidiomycota</taxon>
        <taxon>Agaricomycotina</taxon>
        <taxon>Dacrymycetes</taxon>
        <taxon>Dacrymycetales</taxon>
        <taxon>Dacrymycetaceae</taxon>
        <taxon>Calocera</taxon>
    </lineage>
</organism>
<reference evidence="1 2" key="1">
    <citation type="journal article" date="2016" name="Mol. Biol. Evol.">
        <title>Comparative Genomics of Early-Diverging Mushroom-Forming Fungi Provides Insights into the Origins of Lignocellulose Decay Capabilities.</title>
        <authorList>
            <person name="Nagy L.G."/>
            <person name="Riley R."/>
            <person name="Tritt A."/>
            <person name="Adam C."/>
            <person name="Daum C."/>
            <person name="Floudas D."/>
            <person name="Sun H."/>
            <person name="Yadav J.S."/>
            <person name="Pangilinan J."/>
            <person name="Larsson K.H."/>
            <person name="Matsuura K."/>
            <person name="Barry K."/>
            <person name="Labutti K."/>
            <person name="Kuo R."/>
            <person name="Ohm R.A."/>
            <person name="Bhattacharya S.S."/>
            <person name="Shirouzu T."/>
            <person name="Yoshinaga Y."/>
            <person name="Martin F.M."/>
            <person name="Grigoriev I.V."/>
            <person name="Hibbett D.S."/>
        </authorList>
    </citation>
    <scope>NUCLEOTIDE SEQUENCE [LARGE SCALE GENOMIC DNA]</scope>
    <source>
        <strain evidence="1 2">TUFC12733</strain>
    </source>
</reference>
<evidence type="ECO:0000313" key="1">
    <source>
        <dbReference type="EMBL" id="KZO89637.1"/>
    </source>
</evidence>
<dbReference type="Proteomes" id="UP000076738">
    <property type="component" value="Unassembled WGS sequence"/>
</dbReference>
<dbReference type="EMBL" id="KV417375">
    <property type="protein sequence ID" value="KZO89637.1"/>
    <property type="molecule type" value="Genomic_DNA"/>
</dbReference>
<accession>A0A167FLW3</accession>
<gene>
    <name evidence="1" type="ORF">CALVIDRAFT_569766</name>
</gene>
<sequence>MAVHNKVWEEYIELSKKWQDEHHSDSLKMQLGEPKLEEPTLEDPKLEDAVDAHEGKGKFTPATKKMWNKYKGKLAKIGSKIGMEIVEQVVEQVVDQAIS</sequence>
<keyword evidence="2" id="KW-1185">Reference proteome</keyword>
<protein>
    <submittedName>
        <fullName evidence="1">Uncharacterized protein</fullName>
    </submittedName>
</protein>
<proteinExistence type="predicted"/>
<dbReference type="AlphaFoldDB" id="A0A167FLW3"/>
<name>A0A167FLW3_CALVF</name>
<evidence type="ECO:0000313" key="2">
    <source>
        <dbReference type="Proteomes" id="UP000076738"/>
    </source>
</evidence>